<dbReference type="InterPro" id="IPR022953">
    <property type="entry name" value="ATP_PFK"/>
</dbReference>
<dbReference type="Pfam" id="PF00365">
    <property type="entry name" value="PFK"/>
    <property type="match status" value="1"/>
</dbReference>
<organism evidence="12 13">
    <name type="scientific">Clydaea vesicula</name>
    <dbReference type="NCBI Taxonomy" id="447962"/>
    <lineage>
        <taxon>Eukaryota</taxon>
        <taxon>Fungi</taxon>
        <taxon>Fungi incertae sedis</taxon>
        <taxon>Chytridiomycota</taxon>
        <taxon>Chytridiomycota incertae sedis</taxon>
        <taxon>Chytridiomycetes</taxon>
        <taxon>Lobulomycetales</taxon>
        <taxon>Lobulomycetaceae</taxon>
        <taxon>Clydaea</taxon>
    </lineage>
</organism>
<sequence>MVNLNNSVHLKATDKVNPLQKEWEIKTLGSCEFSSSITANSFVQEERILLHTTFNTATNQLIDTPLESLEKAGPRAKLYFDGENTTIGIVTCGGICPAVNNVIRSLVNTASYKYNVKKIVGFKYGYEGLNPETSEWTILTPADVKDIHTFGGSLLGTSRGPQDVKVMVDYLQKMEINILFTIGGDGTQKGSLEISKEAERRGYKLSVVGVPKTIDNDISYVEKCFGFETAVALSQQPLRAAHEEARSAKFGIGIVKLMGRLSGFIALSAALASGDVNLLLLPEMKFTMDDVTNYLIQRFKKRSHCLILVSEGAGQDLCTIEEENGPKTDKSGNVVLKDIGLFLKDEIKNRLKKFGISPTIKYIDPSYTIRSSAPIANDAVFALQLGQMAVHAAMAVTYDH</sequence>
<dbReference type="GO" id="GO:0005524">
    <property type="term" value="F:ATP binding"/>
    <property type="evidence" value="ECO:0007669"/>
    <property type="project" value="UniProtKB-KW"/>
</dbReference>
<dbReference type="InterPro" id="IPR012004">
    <property type="entry name" value="PyroP-dep_PFK_TP0108"/>
</dbReference>
<accession>A0AAD5U2G0</accession>
<evidence type="ECO:0000256" key="2">
    <source>
        <dbReference type="ARBA" id="ARBA00002659"/>
    </source>
</evidence>
<dbReference type="SUPFAM" id="SSF53784">
    <property type="entry name" value="Phosphofructokinase"/>
    <property type="match status" value="1"/>
</dbReference>
<evidence type="ECO:0000256" key="8">
    <source>
        <dbReference type="ARBA" id="ARBA00022842"/>
    </source>
</evidence>
<keyword evidence="6" id="KW-0418">Kinase</keyword>
<dbReference type="FunFam" id="3.40.50.450:FF:000002">
    <property type="entry name" value="ATP-dependent 6-phosphofructokinase"/>
    <property type="match status" value="1"/>
</dbReference>
<proteinExistence type="predicted"/>
<evidence type="ECO:0000256" key="4">
    <source>
        <dbReference type="ARBA" id="ARBA00022723"/>
    </source>
</evidence>
<dbReference type="GO" id="GO:0046872">
    <property type="term" value="F:metal ion binding"/>
    <property type="evidence" value="ECO:0007669"/>
    <property type="project" value="UniProtKB-KW"/>
</dbReference>
<dbReference type="InterPro" id="IPR000023">
    <property type="entry name" value="Phosphofructokinase_dom"/>
</dbReference>
<evidence type="ECO:0000256" key="6">
    <source>
        <dbReference type="ARBA" id="ARBA00022777"/>
    </source>
</evidence>
<evidence type="ECO:0000256" key="5">
    <source>
        <dbReference type="ARBA" id="ARBA00022741"/>
    </source>
</evidence>
<dbReference type="Gene3D" id="3.40.50.450">
    <property type="match status" value="1"/>
</dbReference>
<keyword evidence="8" id="KW-0460">Magnesium</keyword>
<dbReference type="GO" id="GO:0005737">
    <property type="term" value="C:cytoplasm"/>
    <property type="evidence" value="ECO:0007669"/>
    <property type="project" value="UniProtKB-ARBA"/>
</dbReference>
<name>A0AAD5U2G0_9FUNG</name>
<evidence type="ECO:0000259" key="11">
    <source>
        <dbReference type="Pfam" id="PF00365"/>
    </source>
</evidence>
<comment type="cofactor">
    <cofactor evidence="1">
        <name>Mg(2+)</name>
        <dbReference type="ChEBI" id="CHEBI:18420"/>
    </cofactor>
</comment>
<dbReference type="PIRSF" id="PIRSF000534">
    <property type="entry name" value="PPi_PFK_TP0108"/>
    <property type="match status" value="1"/>
</dbReference>
<dbReference type="PANTHER" id="PTHR45770">
    <property type="entry name" value="ATP-DEPENDENT 6-PHOSPHOFRUCTOKINASE 1"/>
    <property type="match status" value="1"/>
</dbReference>
<keyword evidence="3" id="KW-0808">Transferase</keyword>
<dbReference type="GO" id="GO:0006002">
    <property type="term" value="P:fructose 6-phosphate metabolic process"/>
    <property type="evidence" value="ECO:0007669"/>
    <property type="project" value="InterPro"/>
</dbReference>
<reference evidence="12" key="1">
    <citation type="submission" date="2020-05" db="EMBL/GenBank/DDBJ databases">
        <title>Phylogenomic resolution of chytrid fungi.</title>
        <authorList>
            <person name="Stajich J.E."/>
            <person name="Amses K."/>
            <person name="Simmons R."/>
            <person name="Seto K."/>
            <person name="Myers J."/>
            <person name="Bonds A."/>
            <person name="Quandt C.A."/>
            <person name="Barry K."/>
            <person name="Liu P."/>
            <person name="Grigoriev I."/>
            <person name="Longcore J.E."/>
            <person name="James T.Y."/>
        </authorList>
    </citation>
    <scope>NUCLEOTIDE SEQUENCE</scope>
    <source>
        <strain evidence="12">JEL0476</strain>
    </source>
</reference>
<evidence type="ECO:0000313" key="13">
    <source>
        <dbReference type="Proteomes" id="UP001211065"/>
    </source>
</evidence>
<comment type="catalytic activity">
    <reaction evidence="10">
        <text>beta-D-fructose 6-phosphate + ATP = beta-D-fructose 1,6-bisphosphate + ADP + H(+)</text>
        <dbReference type="Rhea" id="RHEA:16109"/>
        <dbReference type="ChEBI" id="CHEBI:15378"/>
        <dbReference type="ChEBI" id="CHEBI:30616"/>
        <dbReference type="ChEBI" id="CHEBI:32966"/>
        <dbReference type="ChEBI" id="CHEBI:57634"/>
        <dbReference type="ChEBI" id="CHEBI:456216"/>
        <dbReference type="EC" id="2.7.1.11"/>
    </reaction>
</comment>
<keyword evidence="4" id="KW-0479">Metal-binding</keyword>
<dbReference type="InterPro" id="IPR050929">
    <property type="entry name" value="PFKA"/>
</dbReference>
<comment type="caution">
    <text evidence="12">The sequence shown here is derived from an EMBL/GenBank/DDBJ whole genome shotgun (WGS) entry which is preliminary data.</text>
</comment>
<keyword evidence="13" id="KW-1185">Reference proteome</keyword>
<gene>
    <name evidence="12" type="ORF">HK099_002710</name>
</gene>
<comment type="function">
    <text evidence="2">Catalyzes the phosphorylation of D-fructose 6-phosphate to fructose 1,6-bisphosphate by ATP, the first committing step of glycolysis.</text>
</comment>
<protein>
    <recommendedName>
        <fullName evidence="11">Phosphofructokinase domain-containing protein</fullName>
    </recommendedName>
</protein>
<keyword evidence="5" id="KW-0547">Nucleotide-binding</keyword>
<evidence type="ECO:0000256" key="7">
    <source>
        <dbReference type="ARBA" id="ARBA00022840"/>
    </source>
</evidence>
<dbReference type="AlphaFoldDB" id="A0AAD5U2G0"/>
<evidence type="ECO:0000256" key="10">
    <source>
        <dbReference type="ARBA" id="ARBA00048070"/>
    </source>
</evidence>
<keyword evidence="7" id="KW-0067">ATP-binding</keyword>
<dbReference type="Proteomes" id="UP001211065">
    <property type="component" value="Unassembled WGS sequence"/>
</dbReference>
<evidence type="ECO:0000256" key="3">
    <source>
        <dbReference type="ARBA" id="ARBA00022679"/>
    </source>
</evidence>
<dbReference type="PRINTS" id="PR00476">
    <property type="entry name" value="PHFRCTKINASE"/>
</dbReference>
<feature type="domain" description="Phosphofructokinase" evidence="11">
    <location>
        <begin position="87"/>
        <end position="392"/>
    </location>
</feature>
<dbReference type="NCBIfam" id="NF005301">
    <property type="entry name" value="PRK06830.1"/>
    <property type="match status" value="1"/>
</dbReference>
<evidence type="ECO:0000256" key="9">
    <source>
        <dbReference type="ARBA" id="ARBA00023152"/>
    </source>
</evidence>
<dbReference type="GO" id="GO:0003872">
    <property type="term" value="F:6-phosphofructokinase activity"/>
    <property type="evidence" value="ECO:0007669"/>
    <property type="project" value="UniProtKB-EC"/>
</dbReference>
<keyword evidence="9" id="KW-0324">Glycolysis</keyword>
<dbReference type="InterPro" id="IPR035966">
    <property type="entry name" value="PKF_sf"/>
</dbReference>
<evidence type="ECO:0000256" key="1">
    <source>
        <dbReference type="ARBA" id="ARBA00001946"/>
    </source>
</evidence>
<evidence type="ECO:0000313" key="12">
    <source>
        <dbReference type="EMBL" id="KAJ3222095.1"/>
    </source>
</evidence>
<dbReference type="EMBL" id="JADGJW010000192">
    <property type="protein sequence ID" value="KAJ3222095.1"/>
    <property type="molecule type" value="Genomic_DNA"/>
</dbReference>